<feature type="compositionally biased region" description="Low complexity" evidence="1">
    <location>
        <begin position="54"/>
        <end position="74"/>
    </location>
</feature>
<dbReference type="AlphaFoldDB" id="A0A158QWE5"/>
<evidence type="ECO:0000313" key="4">
    <source>
        <dbReference type="WBParaSite" id="NBR_0000001301-mRNA-1"/>
    </source>
</evidence>
<sequence>MAPPLLLGYILKFAELKPHPKKKSSRMAAGLSRQQSFDTSAHQSTQGAVQEPDNVTAQNTTQQTARSQSSVTRSRNPLASQRSQSRCEAAEEALTPMPRPPVKNPSPRKKPPHELTRLKSKLAPSSPLPFKGILVKAKRVARRTQHYECDTFSTLTRRRCVIAKRPSLKEALEVPTTKSQKRPTPRYTLARFPPNSVSTDGSPLPFAHLAMPSAVPENSRAAPKIAPKELLRAQPLVTLLEQKGVGLTLSELGGSFYE</sequence>
<name>A0A158QWE5_NIPBR</name>
<feature type="compositionally biased region" description="Polar residues" evidence="1">
    <location>
        <begin position="75"/>
        <end position="86"/>
    </location>
</feature>
<keyword evidence="3" id="KW-1185">Reference proteome</keyword>
<proteinExistence type="predicted"/>
<evidence type="ECO:0000313" key="2">
    <source>
        <dbReference type="EMBL" id="VDL61784.1"/>
    </source>
</evidence>
<evidence type="ECO:0000313" key="3">
    <source>
        <dbReference type="Proteomes" id="UP000271162"/>
    </source>
</evidence>
<gene>
    <name evidence="2" type="ORF">NBR_LOCUS14</name>
</gene>
<reference evidence="2 3" key="2">
    <citation type="submission" date="2018-11" db="EMBL/GenBank/DDBJ databases">
        <authorList>
            <consortium name="Pathogen Informatics"/>
        </authorList>
    </citation>
    <scope>NUCLEOTIDE SEQUENCE [LARGE SCALE GENOMIC DNA]</scope>
</reference>
<evidence type="ECO:0000256" key="1">
    <source>
        <dbReference type="SAM" id="MobiDB-lite"/>
    </source>
</evidence>
<feature type="region of interest" description="Disordered" evidence="1">
    <location>
        <begin position="16"/>
        <end position="128"/>
    </location>
</feature>
<dbReference type="WBParaSite" id="NBR_0000001301-mRNA-1">
    <property type="protein sequence ID" value="NBR_0000001301-mRNA-1"/>
    <property type="gene ID" value="NBR_0000001301"/>
</dbReference>
<dbReference type="Proteomes" id="UP000271162">
    <property type="component" value="Unassembled WGS sequence"/>
</dbReference>
<accession>A0A158QWE5</accession>
<reference evidence="4" key="1">
    <citation type="submission" date="2016-04" db="UniProtKB">
        <authorList>
            <consortium name="WormBaseParasite"/>
        </authorList>
    </citation>
    <scope>IDENTIFICATION</scope>
</reference>
<feature type="compositionally biased region" description="Polar residues" evidence="1">
    <location>
        <begin position="32"/>
        <end position="48"/>
    </location>
</feature>
<protein>
    <submittedName>
        <fullName evidence="4">TPX2_importin domain-containing protein</fullName>
    </submittedName>
</protein>
<dbReference type="EMBL" id="UYSL01000002">
    <property type="protein sequence ID" value="VDL61784.1"/>
    <property type="molecule type" value="Genomic_DNA"/>
</dbReference>
<organism evidence="4">
    <name type="scientific">Nippostrongylus brasiliensis</name>
    <name type="common">Rat hookworm</name>
    <dbReference type="NCBI Taxonomy" id="27835"/>
    <lineage>
        <taxon>Eukaryota</taxon>
        <taxon>Metazoa</taxon>
        <taxon>Ecdysozoa</taxon>
        <taxon>Nematoda</taxon>
        <taxon>Chromadorea</taxon>
        <taxon>Rhabditida</taxon>
        <taxon>Rhabditina</taxon>
        <taxon>Rhabditomorpha</taxon>
        <taxon>Strongyloidea</taxon>
        <taxon>Heligmosomidae</taxon>
        <taxon>Nippostrongylus</taxon>
    </lineage>
</organism>